<proteinExistence type="inferred from homology"/>
<evidence type="ECO:0000256" key="1">
    <source>
        <dbReference type="ARBA" id="ARBA00004370"/>
    </source>
</evidence>
<dbReference type="InterPro" id="IPR004089">
    <property type="entry name" value="MCPsignal_dom"/>
</dbReference>
<dbReference type="GO" id="GO:0016020">
    <property type="term" value="C:membrane"/>
    <property type="evidence" value="ECO:0007669"/>
    <property type="project" value="UniProtKB-SubCell"/>
</dbReference>
<dbReference type="Gene3D" id="3.30.450.20">
    <property type="entry name" value="PAS domain"/>
    <property type="match status" value="1"/>
</dbReference>
<keyword evidence="4" id="KW-0807">Transducer</keyword>
<dbReference type="SUPFAM" id="SSF58104">
    <property type="entry name" value="Methyl-accepting chemotaxis protein (MCP) signaling domain"/>
    <property type="match status" value="1"/>
</dbReference>
<dbReference type="SUPFAM" id="SSF103190">
    <property type="entry name" value="Sensory domain-like"/>
    <property type="match status" value="1"/>
</dbReference>
<keyword evidence="5" id="KW-0472">Membrane</keyword>
<dbReference type="InterPro" id="IPR029150">
    <property type="entry name" value="dCache_3"/>
</dbReference>
<feature type="domain" description="HAMP" evidence="7">
    <location>
        <begin position="375"/>
        <end position="427"/>
    </location>
</feature>
<dbReference type="Pfam" id="PF14827">
    <property type="entry name" value="dCache_3"/>
    <property type="match status" value="1"/>
</dbReference>
<evidence type="ECO:0000256" key="5">
    <source>
        <dbReference type="SAM" id="Phobius"/>
    </source>
</evidence>
<dbReference type="PRINTS" id="PR00260">
    <property type="entry name" value="CHEMTRNSDUCR"/>
</dbReference>
<keyword evidence="9" id="KW-1185">Reference proteome</keyword>
<dbReference type="PANTHER" id="PTHR43531:SF11">
    <property type="entry name" value="METHYL-ACCEPTING CHEMOTAXIS PROTEIN 3"/>
    <property type="match status" value="1"/>
</dbReference>
<gene>
    <name evidence="8" type="ORF">EV655_1089</name>
</gene>
<dbReference type="InterPro" id="IPR051310">
    <property type="entry name" value="MCP_chemotaxis"/>
</dbReference>
<sequence length="690" mass="72154">MSFRIRIILAIAVSVMLTASLVLAPMLMGVGGLIDRGTLRELDQFELRFQAALDDRIGSALTTASLVASMPDVQQAVATRDRERLAALFVPGFAQMRDERGIVQFQFHEPPATSFFRVHKPDQFGDDLSGFRQTVIEANARKAPIAGLERGRGGLGIRGISPVAHQGRHLGTVEIGLDLDAAFFEGLVRDTDTQIEFYVLPDRSIAGFSSADMAVQRAAATIAGDPLLAPTEVLAAAGAGGSDARRSLSGQSYAARVFPVADFSGAPAGVVHVMVPRAAYLEIAGQMRMLAFGAGGVALLAGLGLAVVFGGHLSRALHRMVGKMKRLADGDLEIELQSDRSAGGELSQMADALAYFRDCIAEEQALQRDRTAQQAHQQDVVDRLADGLRRLAAGDLGARIDDDLGADYDGLRRDYNATVESLGALIADISDSAATIGNSVGAINGSAHELSQRTENAAATLEETAAALQDLTSSIGTTAQGAQTADEIGRDAIAKAKSGAEIVGQTVHAMGEIDASAEEIARIVHVIDDIAFQTNLLALNAGVEAARAGGAGSGFGVVASEVRALAQRTADAAHEIGDLISSSGAKVKQGVGLVGRTGEALGAIVEAVEGVTARVTEIATLAGEQAVGLNEINIAMGQLDQVTQHNAAMFEQTTAASDMLRVEGERLRTLVARFHHERHGGAAIRRVSAA</sequence>
<dbReference type="GO" id="GO:0006935">
    <property type="term" value="P:chemotaxis"/>
    <property type="evidence" value="ECO:0007669"/>
    <property type="project" value="UniProtKB-KW"/>
</dbReference>
<dbReference type="InterPro" id="IPR004090">
    <property type="entry name" value="Chemotax_Me-accpt_rcpt"/>
</dbReference>
<feature type="transmembrane region" description="Helical" evidence="5">
    <location>
        <begin position="289"/>
        <end position="310"/>
    </location>
</feature>
<reference evidence="8 9" key="1">
    <citation type="submission" date="2019-03" db="EMBL/GenBank/DDBJ databases">
        <title>Genomic Encyclopedia of Type Strains, Phase IV (KMG-IV): sequencing the most valuable type-strain genomes for metagenomic binning, comparative biology and taxonomic classification.</title>
        <authorList>
            <person name="Goeker M."/>
        </authorList>
    </citation>
    <scope>NUCLEOTIDE SEQUENCE [LARGE SCALE GENOMIC DNA]</scope>
    <source>
        <strain evidence="8 9">DSM 4868</strain>
    </source>
</reference>
<comment type="subcellular location">
    <subcellularLocation>
        <location evidence="1">Membrane</location>
    </subcellularLocation>
</comment>
<protein>
    <submittedName>
        <fullName evidence="8">Methyl-accepting chemotaxis sensory transducer</fullName>
    </submittedName>
</protein>
<dbReference type="GO" id="GO:0007165">
    <property type="term" value="P:signal transduction"/>
    <property type="evidence" value="ECO:0007669"/>
    <property type="project" value="UniProtKB-KW"/>
</dbReference>
<dbReference type="InterPro" id="IPR029151">
    <property type="entry name" value="Sensor-like_sf"/>
</dbReference>
<keyword evidence="5" id="KW-1133">Transmembrane helix</keyword>
<evidence type="ECO:0000256" key="3">
    <source>
        <dbReference type="ARBA" id="ARBA00029447"/>
    </source>
</evidence>
<dbReference type="Pfam" id="PF00672">
    <property type="entry name" value="HAMP"/>
    <property type="match status" value="1"/>
</dbReference>
<keyword evidence="5" id="KW-0812">Transmembrane</keyword>
<evidence type="ECO:0000313" key="8">
    <source>
        <dbReference type="EMBL" id="TCO70768.1"/>
    </source>
</evidence>
<dbReference type="Pfam" id="PF00015">
    <property type="entry name" value="MCPsignal"/>
    <property type="match status" value="1"/>
</dbReference>
<accession>A0A4R2KL67</accession>
<comment type="caution">
    <text evidence="8">The sequence shown here is derived from an EMBL/GenBank/DDBJ whole genome shotgun (WGS) entry which is preliminary data.</text>
</comment>
<keyword evidence="2" id="KW-0145">Chemotaxis</keyword>
<dbReference type="Gene3D" id="6.10.340.10">
    <property type="match status" value="1"/>
</dbReference>
<dbReference type="Proteomes" id="UP000295142">
    <property type="component" value="Unassembled WGS sequence"/>
</dbReference>
<evidence type="ECO:0000313" key="9">
    <source>
        <dbReference type="Proteomes" id="UP000295142"/>
    </source>
</evidence>
<dbReference type="SMART" id="SM00283">
    <property type="entry name" value="MA"/>
    <property type="match status" value="1"/>
</dbReference>
<dbReference type="GO" id="GO:0004888">
    <property type="term" value="F:transmembrane signaling receptor activity"/>
    <property type="evidence" value="ECO:0007669"/>
    <property type="project" value="InterPro"/>
</dbReference>
<feature type="transmembrane region" description="Helical" evidence="5">
    <location>
        <begin position="7"/>
        <end position="34"/>
    </location>
</feature>
<evidence type="ECO:0000256" key="4">
    <source>
        <dbReference type="PROSITE-ProRule" id="PRU00284"/>
    </source>
</evidence>
<dbReference type="AlphaFoldDB" id="A0A4R2KL67"/>
<dbReference type="SMART" id="SM00304">
    <property type="entry name" value="HAMP"/>
    <property type="match status" value="2"/>
</dbReference>
<name>A0A4R2KL67_9RHOB</name>
<dbReference type="FunFam" id="1.10.287.950:FF:000001">
    <property type="entry name" value="Methyl-accepting chemotaxis sensory transducer"/>
    <property type="match status" value="1"/>
</dbReference>
<feature type="domain" description="HAMP" evidence="7">
    <location>
        <begin position="311"/>
        <end position="365"/>
    </location>
</feature>
<dbReference type="PANTHER" id="PTHR43531">
    <property type="entry name" value="PROTEIN ICFG"/>
    <property type="match status" value="1"/>
</dbReference>
<dbReference type="EMBL" id="SLWW01000008">
    <property type="protein sequence ID" value="TCO70768.1"/>
    <property type="molecule type" value="Genomic_DNA"/>
</dbReference>
<dbReference type="Gene3D" id="1.10.287.950">
    <property type="entry name" value="Methyl-accepting chemotaxis protein"/>
    <property type="match status" value="1"/>
</dbReference>
<evidence type="ECO:0000259" key="7">
    <source>
        <dbReference type="PROSITE" id="PS50885"/>
    </source>
</evidence>
<evidence type="ECO:0000256" key="2">
    <source>
        <dbReference type="ARBA" id="ARBA00022500"/>
    </source>
</evidence>
<evidence type="ECO:0000259" key="6">
    <source>
        <dbReference type="PROSITE" id="PS50111"/>
    </source>
</evidence>
<feature type="domain" description="Methyl-accepting transducer" evidence="6">
    <location>
        <begin position="432"/>
        <end position="661"/>
    </location>
</feature>
<dbReference type="InterPro" id="IPR003660">
    <property type="entry name" value="HAMP_dom"/>
</dbReference>
<comment type="similarity">
    <text evidence="3">Belongs to the methyl-accepting chemotaxis (MCP) protein family.</text>
</comment>
<dbReference type="PROSITE" id="PS50111">
    <property type="entry name" value="CHEMOTAXIS_TRANSDUC_2"/>
    <property type="match status" value="1"/>
</dbReference>
<dbReference type="PROSITE" id="PS50885">
    <property type="entry name" value="HAMP"/>
    <property type="match status" value="2"/>
</dbReference>
<organism evidence="8 9">
    <name type="scientific">Rhodovulum euryhalinum</name>
    <dbReference type="NCBI Taxonomy" id="35805"/>
    <lineage>
        <taxon>Bacteria</taxon>
        <taxon>Pseudomonadati</taxon>
        <taxon>Pseudomonadota</taxon>
        <taxon>Alphaproteobacteria</taxon>
        <taxon>Rhodobacterales</taxon>
        <taxon>Paracoccaceae</taxon>
        <taxon>Rhodovulum</taxon>
    </lineage>
</organism>